<dbReference type="AlphaFoldDB" id="A0A291GEM1"/>
<dbReference type="STRING" id="1758178.GCA_001550095_02303"/>
<keyword evidence="1" id="KW-0472">Membrane</keyword>
<keyword evidence="3" id="KW-1185">Reference proteome</keyword>
<gene>
    <name evidence="2" type="ORF">CEW89_16300</name>
</gene>
<evidence type="ECO:0000313" key="2">
    <source>
        <dbReference type="EMBL" id="ATG48993.1"/>
    </source>
</evidence>
<dbReference type="RefSeq" id="WP_096806602.1">
    <property type="nucleotide sequence ID" value="NZ_CP022196.1"/>
</dbReference>
<feature type="transmembrane region" description="Helical" evidence="1">
    <location>
        <begin position="40"/>
        <end position="58"/>
    </location>
</feature>
<reference evidence="2 3" key="1">
    <citation type="submission" date="2017-06" db="EMBL/GenBank/DDBJ databases">
        <title>Celeribacter sp. TSPH2 complete genome sequence.</title>
        <authorList>
            <person name="Woo J.-H."/>
            <person name="Kim H.-S."/>
        </authorList>
    </citation>
    <scope>NUCLEOTIDE SEQUENCE [LARGE SCALE GENOMIC DNA]</scope>
    <source>
        <strain evidence="2 3">TSPH2</strain>
    </source>
</reference>
<evidence type="ECO:0000313" key="3">
    <source>
        <dbReference type="Proteomes" id="UP000217935"/>
    </source>
</evidence>
<keyword evidence="1" id="KW-0812">Transmembrane</keyword>
<protein>
    <recommendedName>
        <fullName evidence="4">Isoprenylcysteine carboxyl methyltransferase</fullName>
    </recommendedName>
</protein>
<proteinExistence type="predicted"/>
<feature type="transmembrane region" description="Helical" evidence="1">
    <location>
        <begin position="115"/>
        <end position="139"/>
    </location>
</feature>
<dbReference type="Gene3D" id="1.20.120.1630">
    <property type="match status" value="1"/>
</dbReference>
<keyword evidence="1" id="KW-1133">Transmembrane helix</keyword>
<evidence type="ECO:0000256" key="1">
    <source>
        <dbReference type="SAM" id="Phobius"/>
    </source>
</evidence>
<organism evidence="2 3">
    <name type="scientific">Celeribacter ethanolicus</name>
    <dbReference type="NCBI Taxonomy" id="1758178"/>
    <lineage>
        <taxon>Bacteria</taxon>
        <taxon>Pseudomonadati</taxon>
        <taxon>Pseudomonadota</taxon>
        <taxon>Alphaproteobacteria</taxon>
        <taxon>Rhodobacterales</taxon>
        <taxon>Roseobacteraceae</taxon>
        <taxon>Celeribacter</taxon>
    </lineage>
</organism>
<name>A0A291GEM1_9RHOB</name>
<sequence>MSFVAWLVSAGYVAGFLALTAALARRSGQKLWLFDAGQAGAAWGFRIAFAILVLWPVVTRAGGAPIWIVPAAVSAAFALYAQACMGRSWRIGTKDGAIGEIVTGGPFRLSRNPVFVGQIALSWFLTPLVGLPMAVAAAIMTASAVMQVRSEEVVLGQNADWRRYSEKTPRWIGRV</sequence>
<dbReference type="Proteomes" id="UP000217935">
    <property type="component" value="Chromosome"/>
</dbReference>
<evidence type="ECO:0008006" key="4">
    <source>
        <dbReference type="Google" id="ProtNLM"/>
    </source>
</evidence>
<dbReference type="KEGG" id="ceh:CEW89_16300"/>
<dbReference type="OrthoDB" id="9811969at2"/>
<accession>A0A291GEM1</accession>
<dbReference type="EMBL" id="CP022196">
    <property type="protein sequence ID" value="ATG48993.1"/>
    <property type="molecule type" value="Genomic_DNA"/>
</dbReference>
<feature type="transmembrane region" description="Helical" evidence="1">
    <location>
        <begin position="65"/>
        <end position="83"/>
    </location>
</feature>